<gene>
    <name evidence="5" type="ORF">LCOR_05538.1</name>
</gene>
<dbReference type="InterPro" id="IPR002110">
    <property type="entry name" value="Ankyrin_rpt"/>
</dbReference>
<accession>A0A068RZ62</accession>
<dbReference type="PROSITE" id="PS50088">
    <property type="entry name" value="ANK_REPEAT"/>
    <property type="match status" value="1"/>
</dbReference>
<dbReference type="Gene3D" id="1.25.40.20">
    <property type="entry name" value="Ankyrin repeat-containing domain"/>
    <property type="match status" value="1"/>
</dbReference>
<protein>
    <submittedName>
        <fullName evidence="5">Uncharacterized protein</fullName>
    </submittedName>
</protein>
<dbReference type="PANTHER" id="PTHR24198:SF165">
    <property type="entry name" value="ANKYRIN REPEAT-CONTAINING PROTEIN-RELATED"/>
    <property type="match status" value="1"/>
</dbReference>
<dbReference type="STRING" id="1263082.A0A068RZ62"/>
<dbReference type="SMART" id="SM00248">
    <property type="entry name" value="ANK"/>
    <property type="match status" value="6"/>
</dbReference>
<name>A0A068RZ62_9FUNG</name>
<dbReference type="OrthoDB" id="20872at2759"/>
<keyword evidence="1" id="KW-0677">Repeat</keyword>
<dbReference type="Proteomes" id="UP000027586">
    <property type="component" value="Unassembled WGS sequence"/>
</dbReference>
<keyword evidence="2 3" id="KW-0040">ANK repeat</keyword>
<comment type="caution">
    <text evidence="5">The sequence shown here is derived from an EMBL/GenBank/DDBJ whole genome shotgun (WGS) entry which is preliminary data.</text>
</comment>
<dbReference type="AlphaFoldDB" id="A0A068RZ62"/>
<evidence type="ECO:0000256" key="3">
    <source>
        <dbReference type="PROSITE-ProRule" id="PRU00023"/>
    </source>
</evidence>
<feature type="compositionally biased region" description="Low complexity" evidence="4">
    <location>
        <begin position="544"/>
        <end position="577"/>
    </location>
</feature>
<proteinExistence type="predicted"/>
<dbReference type="VEuPathDB" id="FungiDB:LCOR_05538.1"/>
<evidence type="ECO:0000313" key="5">
    <source>
        <dbReference type="EMBL" id="CDH54276.1"/>
    </source>
</evidence>
<feature type="region of interest" description="Disordered" evidence="4">
    <location>
        <begin position="129"/>
        <end position="174"/>
    </location>
</feature>
<dbReference type="PANTHER" id="PTHR24198">
    <property type="entry name" value="ANKYRIN REPEAT AND PROTEIN KINASE DOMAIN-CONTAINING PROTEIN"/>
    <property type="match status" value="1"/>
</dbReference>
<evidence type="ECO:0000256" key="1">
    <source>
        <dbReference type="ARBA" id="ARBA00022737"/>
    </source>
</evidence>
<evidence type="ECO:0000256" key="4">
    <source>
        <dbReference type="SAM" id="MobiDB-lite"/>
    </source>
</evidence>
<sequence>MSKSCNNSNTAASLESLFNEITNESLRERLKSALKAHTDALIEQLDTAQHIRATLEDRLSARTIQYNKAVREVRYFREKYQRMAARYHERELLMLYNNEDSSTPMDSFYPAAEDTFLLRSRDGIRMYERTEGDDHPSCKPSPWEYTTASSSHTSPYSSKRSSTTSKPGLSYNNTETQMALSDDPIDILDVMAAVTENAHMLTLTTPEPMPPPQHPPPPPPLPESPVSPSSHTENNQPQDTKKQKDTPSTKSAAATIKTRTMDLTYACGDGFWDTIARGKNKKNEVDTLIRCVHIQSMAYPILTCWHSNYLRRGGQPNVAKNSASLKSVKEGYGLLHALVAVKNSQAVSRVIEAGANSNVVALGPNEEDKITPLVLAAQLGYMRGVRLLYERANADLFQRGPRQMTALHAAVSNDSLDIVVYLLRASRLTLLDSVDADGATPLHYACMLGRTRMMLIFLRDCQAKPDPRDHKGETPLHYAVRRRQYKTVCKLVGDLGVYPNPYVPKQTPTPLDLARSGGFKTISEYLRKMGAKTSKEMDKTAKRSSSANNSNHTTTTSSTVTTTTTSSNNSSSISSSASTFATSSTIGAPSIVSSAESISVYSSSDGSSIGSFLSPKLSTTLRSFNL</sequence>
<organism evidence="5 6">
    <name type="scientific">Lichtheimia corymbifera JMRC:FSU:9682</name>
    <dbReference type="NCBI Taxonomy" id="1263082"/>
    <lineage>
        <taxon>Eukaryota</taxon>
        <taxon>Fungi</taxon>
        <taxon>Fungi incertae sedis</taxon>
        <taxon>Mucoromycota</taxon>
        <taxon>Mucoromycotina</taxon>
        <taxon>Mucoromycetes</taxon>
        <taxon>Mucorales</taxon>
        <taxon>Lichtheimiaceae</taxon>
        <taxon>Lichtheimia</taxon>
    </lineage>
</organism>
<keyword evidence="6" id="KW-1185">Reference proteome</keyword>
<evidence type="ECO:0000256" key="2">
    <source>
        <dbReference type="ARBA" id="ARBA00023043"/>
    </source>
</evidence>
<feature type="compositionally biased region" description="Pro residues" evidence="4">
    <location>
        <begin position="207"/>
        <end position="225"/>
    </location>
</feature>
<dbReference type="EMBL" id="CBTN010000022">
    <property type="protein sequence ID" value="CDH54276.1"/>
    <property type="molecule type" value="Genomic_DNA"/>
</dbReference>
<dbReference type="Pfam" id="PF12796">
    <property type="entry name" value="Ank_2"/>
    <property type="match status" value="2"/>
</dbReference>
<feature type="repeat" description="ANK" evidence="3">
    <location>
        <begin position="437"/>
        <end position="470"/>
    </location>
</feature>
<feature type="compositionally biased region" description="Low complexity" evidence="4">
    <location>
        <begin position="146"/>
        <end position="165"/>
    </location>
</feature>
<evidence type="ECO:0000313" key="6">
    <source>
        <dbReference type="Proteomes" id="UP000027586"/>
    </source>
</evidence>
<dbReference type="InterPro" id="IPR036770">
    <property type="entry name" value="Ankyrin_rpt-contain_sf"/>
</dbReference>
<reference evidence="5" key="1">
    <citation type="submission" date="2013-08" db="EMBL/GenBank/DDBJ databases">
        <title>Gene expansion shapes genome architecture in the human pathogen Lichtheimia corymbifera: an evolutionary genomics analysis in the ancient terrestrial Mucorales (Mucoromycotina).</title>
        <authorList>
            <person name="Schwartze V.U."/>
            <person name="Winter S."/>
            <person name="Shelest E."/>
            <person name="Marcet-Houben M."/>
            <person name="Horn F."/>
            <person name="Wehner S."/>
            <person name="Hoffmann K."/>
            <person name="Riege K."/>
            <person name="Sammeth M."/>
            <person name="Nowrousian M."/>
            <person name="Valiante V."/>
            <person name="Linde J."/>
            <person name="Jacobsen I.D."/>
            <person name="Marz M."/>
            <person name="Brakhage A.A."/>
            <person name="Gabaldon T."/>
            <person name="Bocker S."/>
            <person name="Voigt K."/>
        </authorList>
    </citation>
    <scope>NUCLEOTIDE SEQUENCE [LARGE SCALE GENOMIC DNA]</scope>
    <source>
        <strain evidence="5">FSU 9682</strain>
    </source>
</reference>
<feature type="region of interest" description="Disordered" evidence="4">
    <location>
        <begin position="530"/>
        <end position="577"/>
    </location>
</feature>
<dbReference type="SUPFAM" id="SSF48403">
    <property type="entry name" value="Ankyrin repeat"/>
    <property type="match status" value="1"/>
</dbReference>
<feature type="region of interest" description="Disordered" evidence="4">
    <location>
        <begin position="203"/>
        <end position="255"/>
    </location>
</feature>